<sequence>MKVAKLQPKKSHTRIFVSFSGVQAKQARLAEVQKKAGKEVTLCIELDEQGRFQDAYAVRKGEMLRSRFAARQEGKHEPHETIKVRQHASGEVEYIITDAVSIICRETEHSYEYVLVHQVKEASRRKSKRKKAEKVEVAERILFVIGKTAVEYPVQQPKARAAAKRNHVLPESQHGRDPGRVIAWGWGHPKAGELHSPIRSIALREFGAAAYRVTVVLRFLGPGDRSLPQPRAEPMAG</sequence>
<keyword evidence="2" id="KW-1185">Reference proteome</keyword>
<protein>
    <submittedName>
        <fullName evidence="1">Uncharacterized protein</fullName>
    </submittedName>
</protein>
<reference evidence="1" key="1">
    <citation type="submission" date="2022-07" db="EMBL/GenBank/DDBJ databases">
        <authorList>
            <person name="Li W.-J."/>
            <person name="Deng Q.-Q."/>
        </authorList>
    </citation>
    <scope>NUCLEOTIDE SEQUENCE</scope>
    <source>
        <strain evidence="1">SYSU M60031</strain>
    </source>
</reference>
<dbReference type="RefSeq" id="WP_254760293.1">
    <property type="nucleotide sequence ID" value="NZ_JANCLT010000011.1"/>
</dbReference>
<dbReference type="Proteomes" id="UP001156102">
    <property type="component" value="Unassembled WGS sequence"/>
</dbReference>
<dbReference type="AlphaFoldDB" id="A0AA41X7V9"/>
<name>A0AA41X7V9_9BACI</name>
<comment type="caution">
    <text evidence="1">The sequence shown here is derived from an EMBL/GenBank/DDBJ whole genome shotgun (WGS) entry which is preliminary data.</text>
</comment>
<proteinExistence type="predicted"/>
<gene>
    <name evidence="1" type="ORF">NK662_17765</name>
</gene>
<accession>A0AA41X7V9</accession>
<organism evidence="1 2">
    <name type="scientific">Ectobacillus ponti</name>
    <dbReference type="NCBI Taxonomy" id="2961894"/>
    <lineage>
        <taxon>Bacteria</taxon>
        <taxon>Bacillati</taxon>
        <taxon>Bacillota</taxon>
        <taxon>Bacilli</taxon>
        <taxon>Bacillales</taxon>
        <taxon>Bacillaceae</taxon>
        <taxon>Ectobacillus</taxon>
    </lineage>
</organism>
<evidence type="ECO:0000313" key="2">
    <source>
        <dbReference type="Proteomes" id="UP001156102"/>
    </source>
</evidence>
<evidence type="ECO:0000313" key="1">
    <source>
        <dbReference type="EMBL" id="MCP8970372.1"/>
    </source>
</evidence>
<dbReference type="EMBL" id="JANCLT010000011">
    <property type="protein sequence ID" value="MCP8970372.1"/>
    <property type="molecule type" value="Genomic_DNA"/>
</dbReference>